<evidence type="ECO:0000313" key="2">
    <source>
        <dbReference type="EMBL" id="SBT54429.1"/>
    </source>
</evidence>
<keyword evidence="3" id="KW-1185">Reference proteome</keyword>
<feature type="compositionally biased region" description="Basic and acidic residues" evidence="1">
    <location>
        <begin position="1"/>
        <end position="13"/>
    </location>
</feature>
<feature type="compositionally biased region" description="Low complexity" evidence="1">
    <location>
        <begin position="15"/>
        <end position="28"/>
    </location>
</feature>
<feature type="compositionally biased region" description="Basic and acidic residues" evidence="1">
    <location>
        <begin position="29"/>
        <end position="64"/>
    </location>
</feature>
<feature type="region of interest" description="Disordered" evidence="1">
    <location>
        <begin position="1"/>
        <end position="64"/>
    </location>
</feature>
<accession>A0A1A9AE64</accession>
<dbReference type="RefSeq" id="WP_091200932.1">
    <property type="nucleotide sequence ID" value="NZ_LT594324.1"/>
</dbReference>
<dbReference type="PATRIC" id="fig|299146.4.peg.5591"/>
<evidence type="ECO:0000313" key="3">
    <source>
        <dbReference type="Proteomes" id="UP000198765"/>
    </source>
</evidence>
<dbReference type="AlphaFoldDB" id="A0A1A9AE64"/>
<sequence>MSSTERAKDKVERVAGAARARMGNMAQNERSEAERVARRDEIRGEQPGEHVQEDARDARDDFSS</sequence>
<gene>
    <name evidence="2" type="ORF">GA0070621_5419</name>
</gene>
<evidence type="ECO:0000256" key="1">
    <source>
        <dbReference type="SAM" id="MobiDB-lite"/>
    </source>
</evidence>
<name>A0A1A9AE64_9ACTN</name>
<reference evidence="2 3" key="1">
    <citation type="submission" date="2016-06" db="EMBL/GenBank/DDBJ databases">
        <authorList>
            <person name="Kjaerup R.B."/>
            <person name="Dalgaard T.S."/>
            <person name="Juul-Madsen H.R."/>
        </authorList>
    </citation>
    <scope>NUCLEOTIDE SEQUENCE [LARGE SCALE GENOMIC DNA]</scope>
    <source>
        <strain evidence="2 3">DSM 45248</strain>
    </source>
</reference>
<dbReference type="Proteomes" id="UP000198765">
    <property type="component" value="Chromosome I"/>
</dbReference>
<protein>
    <recommendedName>
        <fullName evidence="4">CsbD-like</fullName>
    </recommendedName>
</protein>
<organism evidence="2 3">
    <name type="scientific">Micromonospora narathiwatensis</name>
    <dbReference type="NCBI Taxonomy" id="299146"/>
    <lineage>
        <taxon>Bacteria</taxon>
        <taxon>Bacillati</taxon>
        <taxon>Actinomycetota</taxon>
        <taxon>Actinomycetes</taxon>
        <taxon>Micromonosporales</taxon>
        <taxon>Micromonosporaceae</taxon>
        <taxon>Micromonospora</taxon>
    </lineage>
</organism>
<evidence type="ECO:0008006" key="4">
    <source>
        <dbReference type="Google" id="ProtNLM"/>
    </source>
</evidence>
<dbReference type="OrthoDB" id="3399754at2"/>
<proteinExistence type="predicted"/>
<dbReference type="EMBL" id="LT594324">
    <property type="protein sequence ID" value="SBT54429.1"/>
    <property type="molecule type" value="Genomic_DNA"/>
</dbReference>